<evidence type="ECO:0000313" key="3">
    <source>
        <dbReference type="Proteomes" id="UP000663866"/>
    </source>
</evidence>
<dbReference type="EMBL" id="CAJOBG010048182">
    <property type="protein sequence ID" value="CAF4464757.1"/>
    <property type="molecule type" value="Genomic_DNA"/>
</dbReference>
<dbReference type="Proteomes" id="UP000663866">
    <property type="component" value="Unassembled WGS sequence"/>
</dbReference>
<evidence type="ECO:0000313" key="1">
    <source>
        <dbReference type="EMBL" id="CAF2121289.1"/>
    </source>
</evidence>
<gene>
    <name evidence="2" type="ORF">OVN521_LOCUS38662</name>
    <name evidence="1" type="ORF">WKI299_LOCUS24464</name>
</gene>
<protein>
    <submittedName>
        <fullName evidence="2">Uncharacterized protein</fullName>
    </submittedName>
</protein>
<dbReference type="Proteomes" id="UP000663856">
    <property type="component" value="Unassembled WGS sequence"/>
</dbReference>
<reference evidence="2" key="1">
    <citation type="submission" date="2021-02" db="EMBL/GenBank/DDBJ databases">
        <authorList>
            <person name="Nowell W R."/>
        </authorList>
    </citation>
    <scope>NUCLEOTIDE SEQUENCE</scope>
</reference>
<evidence type="ECO:0000313" key="2">
    <source>
        <dbReference type="EMBL" id="CAF4464757.1"/>
    </source>
</evidence>
<feature type="non-terminal residue" evidence="2">
    <location>
        <position position="1"/>
    </location>
</feature>
<organism evidence="2 3">
    <name type="scientific">Rotaria magnacalcarata</name>
    <dbReference type="NCBI Taxonomy" id="392030"/>
    <lineage>
        <taxon>Eukaryota</taxon>
        <taxon>Metazoa</taxon>
        <taxon>Spiralia</taxon>
        <taxon>Gnathifera</taxon>
        <taxon>Rotifera</taxon>
        <taxon>Eurotatoria</taxon>
        <taxon>Bdelloidea</taxon>
        <taxon>Philodinida</taxon>
        <taxon>Philodinidae</taxon>
        <taxon>Rotaria</taxon>
    </lineage>
</organism>
<dbReference type="AlphaFoldDB" id="A0A820T3U0"/>
<accession>A0A820T3U0</accession>
<proteinExistence type="predicted"/>
<keyword evidence="3" id="KW-1185">Reference proteome</keyword>
<name>A0A820T3U0_9BILA</name>
<sequence length="54" mass="6118">IPTISLVEGQCLGGKLPDTVNVAIQIDDTQVHERYATKQNDFDEKRIRIISKSY</sequence>
<comment type="caution">
    <text evidence="2">The sequence shown here is derived from an EMBL/GenBank/DDBJ whole genome shotgun (WGS) entry which is preliminary data.</text>
</comment>
<dbReference type="EMBL" id="CAJNRF010010479">
    <property type="protein sequence ID" value="CAF2121289.1"/>
    <property type="molecule type" value="Genomic_DNA"/>
</dbReference>